<evidence type="ECO:0000313" key="2">
    <source>
        <dbReference type="EMBL" id="SZD71327.1"/>
    </source>
</evidence>
<keyword evidence="1" id="KW-0472">Membrane</keyword>
<protein>
    <submittedName>
        <fullName evidence="2">Uncharacterized protein</fullName>
    </submittedName>
</protein>
<feature type="transmembrane region" description="Helical" evidence="1">
    <location>
        <begin position="102"/>
        <end position="125"/>
    </location>
</feature>
<keyword evidence="1" id="KW-1133">Transmembrane helix</keyword>
<reference evidence="2 3" key="1">
    <citation type="submission" date="2018-09" db="EMBL/GenBank/DDBJ databases">
        <authorList>
            <consortium name="Pathogen Informatics"/>
        </authorList>
    </citation>
    <scope>NUCLEOTIDE SEQUENCE [LARGE SCALE GENOMIC DNA]</scope>
    <source>
        <strain evidence="2 3">OH-22767</strain>
    </source>
</reference>
<proteinExistence type="predicted"/>
<keyword evidence="1" id="KW-0812">Transmembrane</keyword>
<feature type="transmembrane region" description="Helical" evidence="1">
    <location>
        <begin position="77"/>
        <end position="96"/>
    </location>
</feature>
<keyword evidence="3" id="KW-1185">Reference proteome</keyword>
<name>A0A383TVF4_9FLAO</name>
<gene>
    <name evidence="2" type="ORF">SAMEA104719789_00424</name>
</gene>
<dbReference type="AlphaFoldDB" id="A0A383TVF4"/>
<feature type="transmembrane region" description="Helical" evidence="1">
    <location>
        <begin position="43"/>
        <end position="65"/>
    </location>
</feature>
<evidence type="ECO:0000256" key="1">
    <source>
        <dbReference type="SAM" id="Phobius"/>
    </source>
</evidence>
<evidence type="ECO:0000313" key="3">
    <source>
        <dbReference type="Proteomes" id="UP000262142"/>
    </source>
</evidence>
<dbReference type="EMBL" id="UNSC01000001">
    <property type="protein sequence ID" value="SZD71327.1"/>
    <property type="molecule type" value="Genomic_DNA"/>
</dbReference>
<organism evidence="2 3">
    <name type="scientific">Candidatus Ornithobacterium hominis</name>
    <dbReference type="NCBI Taxonomy" id="2497989"/>
    <lineage>
        <taxon>Bacteria</taxon>
        <taxon>Pseudomonadati</taxon>
        <taxon>Bacteroidota</taxon>
        <taxon>Flavobacteriia</taxon>
        <taxon>Flavobacteriales</taxon>
        <taxon>Weeksellaceae</taxon>
        <taxon>Ornithobacterium</taxon>
    </lineage>
</organism>
<dbReference type="Proteomes" id="UP000262142">
    <property type="component" value="Unassembled WGS sequence"/>
</dbReference>
<accession>A0A383TVF4</accession>
<dbReference type="RefSeq" id="WP_119058918.1">
    <property type="nucleotide sequence ID" value="NZ_UNSC01000001.1"/>
</dbReference>
<sequence length="130" mass="14523">MSKPQKINKVALSISLFGVFLIFLGMLFSAGLSQTAFRFTGPYLLSIGAGILILYYLGTFFYFLFHKNSNAIQNLAIFYVGLCFLLIISGLTAALFKIDLGMTVFLTGLGMFGAFWIFVLIYMIFNHKNV</sequence>